<dbReference type="Pfam" id="PF00703">
    <property type="entry name" value="Glyco_hydro_2"/>
    <property type="match status" value="1"/>
</dbReference>
<organism evidence="7 8">
    <name type="scientific">Pedobacter boryungensis</name>
    <dbReference type="NCBI Taxonomy" id="869962"/>
    <lineage>
        <taxon>Bacteria</taxon>
        <taxon>Pseudomonadati</taxon>
        <taxon>Bacteroidota</taxon>
        <taxon>Sphingobacteriia</taxon>
        <taxon>Sphingobacteriales</taxon>
        <taxon>Sphingobacteriaceae</taxon>
        <taxon>Pedobacter</taxon>
    </lineage>
</organism>
<gene>
    <name evidence="7" type="ORF">HQN85_01855</name>
</gene>
<sequence length="612" mass="69189">MQIRCFLIAILTLFIVQLHAQSQWKLKNDKILTPWATQVNPNLPLPEYPRPQLVRNNWQNLNGLWEYAIVPKNETPTKYDGKILVPFAVESALSGVQKTVGKDSVLWYKNEITISSALRGKQVLLNFGAVDWQTEVFINGKSVGTHEGGFDPFSFNITSALKKGATQEIKIRVWDPTDDGPQPRGKQVKKPHGIWYTPVTGIWQTVWLEAVPESYIVATKQTPDIDAHTITVSGTFSATQPTDKFKVEVVEGNQVIAENTSATADAIVLKLNNEKLWSPTSPFLYDLRISLIRNNKTIDQVTSYFAMRKISVGTDAKGIKRMLLNNQFLFQFGPLDQGWWPDGLYTPPTEEAMKFDIDELKKMGFNMIRKHIKVESARYYNYCDKAGMLLWQDMPSGDLGNGWNPNPGTINNETDKNRTSESEGYYKKEWNAIMDALHNFPSIVVWVPFNEAWGQFKTVEITEWTMKKDPSRLVNSASGGNFFNTGHFTDIHSYPQPAMPRPDLFGKTSILVLGEYGGLGLPVEGNTWQQKNNWGYQSFKTADELFAKYDLFTTRLTELIPLGLSAAVYTQTTDVEVEVNGLITYDRKVIKVPSAIFKSNAKVFNPALVQMK</sequence>
<accession>A0ABX2D8R3</accession>
<dbReference type="Gene3D" id="2.60.120.260">
    <property type="entry name" value="Galactose-binding domain-like"/>
    <property type="match status" value="1"/>
</dbReference>
<feature type="domain" description="Beta-mannosidase-like galactose-binding" evidence="6">
    <location>
        <begin position="104"/>
        <end position="180"/>
    </location>
</feature>
<name>A0ABX2D8R3_9SPHI</name>
<dbReference type="Gene3D" id="3.20.20.80">
    <property type="entry name" value="Glycosidases"/>
    <property type="match status" value="1"/>
</dbReference>
<dbReference type="InterPro" id="IPR006102">
    <property type="entry name" value="Ig-like_GH2"/>
</dbReference>
<dbReference type="PANTHER" id="PTHR42732">
    <property type="entry name" value="BETA-GALACTOSIDASE"/>
    <property type="match status" value="1"/>
</dbReference>
<dbReference type="Pfam" id="PF02836">
    <property type="entry name" value="Glyco_hydro_2_C"/>
    <property type="match status" value="1"/>
</dbReference>
<protein>
    <submittedName>
        <fullName evidence="7">Beta-galactosidase</fullName>
    </submittedName>
</protein>
<dbReference type="SUPFAM" id="SSF51445">
    <property type="entry name" value="(Trans)glycosidases"/>
    <property type="match status" value="1"/>
</dbReference>
<evidence type="ECO:0000259" key="4">
    <source>
        <dbReference type="Pfam" id="PF00703"/>
    </source>
</evidence>
<evidence type="ECO:0000256" key="2">
    <source>
        <dbReference type="ARBA" id="ARBA00022801"/>
    </source>
</evidence>
<dbReference type="InterPro" id="IPR051913">
    <property type="entry name" value="GH2_Domain-Containing"/>
</dbReference>
<evidence type="ECO:0000259" key="5">
    <source>
        <dbReference type="Pfam" id="PF02836"/>
    </source>
</evidence>
<evidence type="ECO:0000256" key="3">
    <source>
        <dbReference type="ARBA" id="ARBA00023295"/>
    </source>
</evidence>
<dbReference type="InterPro" id="IPR054593">
    <property type="entry name" value="Beta-mannosidase-like_N2"/>
</dbReference>
<dbReference type="InterPro" id="IPR017853">
    <property type="entry name" value="GH"/>
</dbReference>
<dbReference type="InterPro" id="IPR036156">
    <property type="entry name" value="Beta-gal/glucu_dom_sf"/>
</dbReference>
<evidence type="ECO:0000259" key="6">
    <source>
        <dbReference type="Pfam" id="PF22666"/>
    </source>
</evidence>
<reference evidence="7 8" key="1">
    <citation type="submission" date="2020-05" db="EMBL/GenBank/DDBJ databases">
        <title>Description of Pedobacter foliorum sp. nov.</title>
        <authorList>
            <person name="Qi S."/>
            <person name="Carlier A."/>
            <person name="Cnockaert M."/>
            <person name="Vandamme P."/>
        </authorList>
    </citation>
    <scope>NUCLEOTIDE SEQUENCE [LARGE SCALE GENOMIC DNA]</scope>
    <source>
        <strain evidence="7 8">LMG 31300</strain>
    </source>
</reference>
<feature type="domain" description="Glycoside hydrolase family 2 catalytic" evidence="5">
    <location>
        <begin position="350"/>
        <end position="479"/>
    </location>
</feature>
<feature type="domain" description="Glycoside hydrolase family 2 immunoglobulin-like beta-sandwich" evidence="4">
    <location>
        <begin position="229"/>
        <end position="308"/>
    </location>
</feature>
<dbReference type="EMBL" id="JABMKV010000001">
    <property type="protein sequence ID" value="NQX30452.1"/>
    <property type="molecule type" value="Genomic_DNA"/>
</dbReference>
<comment type="similarity">
    <text evidence="1">Belongs to the glycosyl hydrolase 2 family.</text>
</comment>
<keyword evidence="2" id="KW-0378">Hydrolase</keyword>
<evidence type="ECO:0000313" key="8">
    <source>
        <dbReference type="Proteomes" id="UP000762110"/>
    </source>
</evidence>
<dbReference type="RefSeq" id="WP_173268647.1">
    <property type="nucleotide sequence ID" value="NZ_JABMKV010000001.1"/>
</dbReference>
<dbReference type="PANTHER" id="PTHR42732:SF2">
    <property type="entry name" value="BETA-MANNOSIDASE"/>
    <property type="match status" value="1"/>
</dbReference>
<dbReference type="Gene3D" id="2.60.40.10">
    <property type="entry name" value="Immunoglobulins"/>
    <property type="match status" value="1"/>
</dbReference>
<keyword evidence="3" id="KW-0326">Glycosidase</keyword>
<dbReference type="SUPFAM" id="SSF49785">
    <property type="entry name" value="Galactose-binding domain-like"/>
    <property type="match status" value="1"/>
</dbReference>
<dbReference type="Pfam" id="PF22666">
    <property type="entry name" value="Glyco_hydro_2_N2"/>
    <property type="match status" value="1"/>
</dbReference>
<comment type="caution">
    <text evidence="7">The sequence shown here is derived from an EMBL/GenBank/DDBJ whole genome shotgun (WGS) entry which is preliminary data.</text>
</comment>
<proteinExistence type="inferred from homology"/>
<keyword evidence="8" id="KW-1185">Reference proteome</keyword>
<dbReference type="InterPro" id="IPR006103">
    <property type="entry name" value="Glyco_hydro_2_cat"/>
</dbReference>
<dbReference type="InterPro" id="IPR013783">
    <property type="entry name" value="Ig-like_fold"/>
</dbReference>
<evidence type="ECO:0000256" key="1">
    <source>
        <dbReference type="ARBA" id="ARBA00007401"/>
    </source>
</evidence>
<dbReference type="InterPro" id="IPR008979">
    <property type="entry name" value="Galactose-bd-like_sf"/>
</dbReference>
<evidence type="ECO:0000313" key="7">
    <source>
        <dbReference type="EMBL" id="NQX30452.1"/>
    </source>
</evidence>
<dbReference type="SUPFAM" id="SSF49303">
    <property type="entry name" value="beta-Galactosidase/glucuronidase domain"/>
    <property type="match status" value="1"/>
</dbReference>
<dbReference type="Proteomes" id="UP000762110">
    <property type="component" value="Unassembled WGS sequence"/>
</dbReference>